<dbReference type="PROSITE" id="PS50914">
    <property type="entry name" value="BON"/>
    <property type="match status" value="1"/>
</dbReference>
<evidence type="ECO:0000259" key="4">
    <source>
        <dbReference type="PROSITE" id="PS50914"/>
    </source>
</evidence>
<dbReference type="CDD" id="cd04586">
    <property type="entry name" value="CBS_pair_BON_assoc"/>
    <property type="match status" value="1"/>
</dbReference>
<feature type="region of interest" description="Disordered" evidence="3">
    <location>
        <begin position="1"/>
        <end position="32"/>
    </location>
</feature>
<proteinExistence type="predicted"/>
<organism evidence="6">
    <name type="scientific">Streptomyces asoensis</name>
    <dbReference type="NCBI Taxonomy" id="249586"/>
    <lineage>
        <taxon>Bacteria</taxon>
        <taxon>Bacillati</taxon>
        <taxon>Actinomycetota</taxon>
        <taxon>Actinomycetes</taxon>
        <taxon>Kitasatosporales</taxon>
        <taxon>Streptomycetaceae</taxon>
        <taxon>Streptomyces</taxon>
    </lineage>
</organism>
<evidence type="ECO:0000256" key="1">
    <source>
        <dbReference type="ARBA" id="ARBA00023122"/>
    </source>
</evidence>
<dbReference type="InterPro" id="IPR051257">
    <property type="entry name" value="Diverse_CBS-Domain"/>
</dbReference>
<feature type="domain" description="BON" evidence="4">
    <location>
        <begin position="179"/>
        <end position="248"/>
    </location>
</feature>
<evidence type="ECO:0000313" key="6">
    <source>
        <dbReference type="EMBL" id="ABX24505.1"/>
    </source>
</evidence>
<dbReference type="PANTHER" id="PTHR43080">
    <property type="entry name" value="CBS DOMAIN-CONTAINING PROTEIN CBSX3, MITOCHONDRIAL"/>
    <property type="match status" value="1"/>
</dbReference>
<dbReference type="EMBL" id="EU158805">
    <property type="protein sequence ID" value="ABX24505.1"/>
    <property type="molecule type" value="Genomic_DNA"/>
</dbReference>
<accession>C1IC36</accession>
<dbReference type="AlphaFoldDB" id="C1IC36"/>
<reference evidence="6" key="2">
    <citation type="journal article" date="2009" name="Microbiology">
        <title>polR, a pathway-specific transcriptional regulatory gene, positively controls polyoxin biosynthesis in Streptomyces cacaoi subsp. asoensis.</title>
        <authorList>
            <person name="Li R."/>
            <person name="Xie Z."/>
            <person name="Tian Y."/>
            <person name="Yang H."/>
            <person name="Chen W."/>
            <person name="You D."/>
            <person name="Liu G."/>
            <person name="Deng Z."/>
            <person name="Tan H."/>
        </authorList>
    </citation>
    <scope>NUCLEOTIDE SEQUENCE</scope>
</reference>
<dbReference type="SUPFAM" id="SSF54631">
    <property type="entry name" value="CBS-domain pair"/>
    <property type="match status" value="1"/>
</dbReference>
<dbReference type="Gene3D" id="3.10.580.10">
    <property type="entry name" value="CBS-domain"/>
    <property type="match status" value="1"/>
</dbReference>
<evidence type="ECO:0000259" key="5">
    <source>
        <dbReference type="PROSITE" id="PS51371"/>
    </source>
</evidence>
<dbReference type="SMART" id="SM00116">
    <property type="entry name" value="CBS"/>
    <property type="match status" value="2"/>
</dbReference>
<evidence type="ECO:0000256" key="3">
    <source>
        <dbReference type="SAM" id="MobiDB-lite"/>
    </source>
</evidence>
<dbReference type="Pfam" id="PF00571">
    <property type="entry name" value="CBS"/>
    <property type="match status" value="2"/>
</dbReference>
<feature type="domain" description="CBS" evidence="5">
    <location>
        <begin position="126"/>
        <end position="183"/>
    </location>
</feature>
<protein>
    <submittedName>
        <fullName evidence="6">Putative transport protein</fullName>
    </submittedName>
</protein>
<keyword evidence="1 2" id="KW-0129">CBS domain</keyword>
<sequence length="267" mass="28778">MTHAAVRGPFGPCGSRRPGGQWKQERTRPREAGAMRHRTVSDLMTTSVVKVHRDTGFKEIAKLLAEHDITAVPVVNDEERVMGVVSEADLLRKEAAQLDPAGLLPVLHPGPADRAKAEATTAAGLMHSPAVTAGPQWTAVEAAQVMERHRVKRLPVVDEAGRLVGLISRADLLRVFLRSDSAVREEISGEVLLRTLGIMPGAVTVRVVDGRVSLKGRVERKSLVPVVIRLCQGVDGVVDVSAELRHRVDDTSSVPGPEASRRAELAP</sequence>
<reference evidence="6" key="1">
    <citation type="journal article" date="2009" name="J. Biol. Chem.">
        <title>Characterization of the polyoxin biosynthetic gene cluster from Streptomyces cacaoi and engineered production of polyoxin H.</title>
        <authorList>
            <person name="Chen W."/>
            <person name="Huang T."/>
            <person name="He X."/>
            <person name="Meng Q."/>
            <person name="You D."/>
            <person name="Bai L."/>
            <person name="Li J."/>
            <person name="Wu M."/>
            <person name="Li R."/>
            <person name="Xie Z."/>
            <person name="Zhou H."/>
            <person name="Zhou X."/>
            <person name="Tan H."/>
            <person name="Deng Z."/>
        </authorList>
    </citation>
    <scope>NUCLEOTIDE SEQUENCE</scope>
</reference>
<dbReference type="InterPro" id="IPR007055">
    <property type="entry name" value="BON_dom"/>
</dbReference>
<dbReference type="InterPro" id="IPR000644">
    <property type="entry name" value="CBS_dom"/>
</dbReference>
<dbReference type="Pfam" id="PF04972">
    <property type="entry name" value="BON"/>
    <property type="match status" value="1"/>
</dbReference>
<dbReference type="PANTHER" id="PTHR43080:SF29">
    <property type="entry name" value="OS02G0818000 PROTEIN"/>
    <property type="match status" value="1"/>
</dbReference>
<dbReference type="InterPro" id="IPR046342">
    <property type="entry name" value="CBS_dom_sf"/>
</dbReference>
<name>C1IC36_9ACTN</name>
<dbReference type="PROSITE" id="PS51371">
    <property type="entry name" value="CBS"/>
    <property type="match status" value="2"/>
</dbReference>
<feature type="domain" description="CBS" evidence="5">
    <location>
        <begin position="44"/>
        <end position="100"/>
    </location>
</feature>
<evidence type="ECO:0000256" key="2">
    <source>
        <dbReference type="PROSITE-ProRule" id="PRU00703"/>
    </source>
</evidence>
<feature type="compositionally biased region" description="Basic and acidic residues" evidence="3">
    <location>
        <begin position="23"/>
        <end position="32"/>
    </location>
</feature>